<evidence type="ECO:0000313" key="10">
    <source>
        <dbReference type="Proteomes" id="UP000472380"/>
    </source>
</evidence>
<evidence type="ECO:0000313" key="9">
    <source>
        <dbReference type="EMBL" id="MZG27099.1"/>
    </source>
</evidence>
<protein>
    <submittedName>
        <fullName evidence="9">MFS transporter</fullName>
    </submittedName>
</protein>
<feature type="transmembrane region" description="Helical" evidence="7">
    <location>
        <begin position="354"/>
        <end position="372"/>
    </location>
</feature>
<keyword evidence="6 7" id="KW-0472">Membrane</keyword>
<evidence type="ECO:0000256" key="2">
    <source>
        <dbReference type="ARBA" id="ARBA00022448"/>
    </source>
</evidence>
<feature type="transmembrane region" description="Helical" evidence="7">
    <location>
        <begin position="299"/>
        <end position="317"/>
    </location>
</feature>
<dbReference type="Gene3D" id="1.20.1250.20">
    <property type="entry name" value="MFS general substrate transporter like domains"/>
    <property type="match status" value="2"/>
</dbReference>
<evidence type="ECO:0000259" key="8">
    <source>
        <dbReference type="PROSITE" id="PS50850"/>
    </source>
</evidence>
<dbReference type="PANTHER" id="PTHR23517:SF3">
    <property type="entry name" value="INTEGRAL MEMBRANE TRANSPORT PROTEIN"/>
    <property type="match status" value="1"/>
</dbReference>
<feature type="transmembrane region" description="Helical" evidence="7">
    <location>
        <begin position="266"/>
        <end position="290"/>
    </location>
</feature>
<feature type="transmembrane region" description="Helical" evidence="7">
    <location>
        <begin position="152"/>
        <end position="176"/>
    </location>
</feature>
<dbReference type="InterPro" id="IPR020846">
    <property type="entry name" value="MFS_dom"/>
</dbReference>
<evidence type="ECO:0000256" key="7">
    <source>
        <dbReference type="SAM" id="Phobius"/>
    </source>
</evidence>
<feature type="transmembrane region" description="Helical" evidence="7">
    <location>
        <begin position="226"/>
        <end position="246"/>
    </location>
</feature>
<feature type="domain" description="Major facilitator superfamily (MFS) profile" evidence="8">
    <location>
        <begin position="24"/>
        <end position="419"/>
    </location>
</feature>
<dbReference type="CDD" id="cd06174">
    <property type="entry name" value="MFS"/>
    <property type="match status" value="1"/>
</dbReference>
<feature type="transmembrane region" description="Helical" evidence="7">
    <location>
        <begin position="61"/>
        <end position="82"/>
    </location>
</feature>
<evidence type="ECO:0000256" key="1">
    <source>
        <dbReference type="ARBA" id="ARBA00004651"/>
    </source>
</evidence>
<dbReference type="GO" id="GO:0022857">
    <property type="term" value="F:transmembrane transporter activity"/>
    <property type="evidence" value="ECO:0007669"/>
    <property type="project" value="InterPro"/>
</dbReference>
<keyword evidence="2" id="KW-0813">Transport</keyword>
<dbReference type="Pfam" id="PF07690">
    <property type="entry name" value="MFS_1"/>
    <property type="match status" value="1"/>
</dbReference>
<dbReference type="InterPro" id="IPR050171">
    <property type="entry name" value="MFS_Transporters"/>
</dbReference>
<feature type="transmembrane region" description="Helical" evidence="7">
    <location>
        <begin position="89"/>
        <end position="107"/>
    </location>
</feature>
<dbReference type="RefSeq" id="WP_157011492.1">
    <property type="nucleotide sequence ID" value="NZ_DBFWBY010000001.1"/>
</dbReference>
<dbReference type="PROSITE" id="PS50850">
    <property type="entry name" value="MFS"/>
    <property type="match status" value="1"/>
</dbReference>
<proteinExistence type="predicted"/>
<sequence>MSLLAKGKGEVTYKDLTSLHKWALVVLISMGSSIIYAPMYLKNVFYDPLMQALGCTNADLGLMVSAYGIAAMICYLPSGIVADKFRMRTLATVGFLATAVLVGIYAMLPSVEICLVLFVAMGITSILVWWGTRFKVIRLCCEEDEYASKIGISYSIYGVTGLVIGLINAGIIAAIANVAQGVQVMLIFLAVVIAVLGVASIFLIPDFKGEIDKNAKLFSLKEAVEAIKHPGVIWACVAYFCVYAVYQGATYTTPYLTQCFNADGNLVNVVGLIRTYGIGLIAGPVVGWLATKLKSPSKVILGAFILSIAVLLGFIVFPHDPGAAMVAAILVVVFGFTTYGAFSIGSSPLSEIKIPMRIFGTAAGVLSVVGFMPDVFIHTWYGGLIDAQGIDAYTSIFGFEIMFGVIGCICLVMLLRTIKKHFGAESVDKTEEAEATEIAGGEATI</sequence>
<feature type="transmembrane region" description="Helical" evidence="7">
    <location>
        <begin position="323"/>
        <end position="342"/>
    </location>
</feature>
<feature type="transmembrane region" description="Helical" evidence="7">
    <location>
        <begin position="113"/>
        <end position="131"/>
    </location>
</feature>
<keyword evidence="5 7" id="KW-1133">Transmembrane helix</keyword>
<comment type="caution">
    <text evidence="9">The sequence shown here is derived from an EMBL/GenBank/DDBJ whole genome shotgun (WGS) entry which is preliminary data.</text>
</comment>
<evidence type="ECO:0000256" key="6">
    <source>
        <dbReference type="ARBA" id="ARBA00023136"/>
    </source>
</evidence>
<organism evidence="9 10">
    <name type="scientific">Adlercreutzia equolifaciens</name>
    <dbReference type="NCBI Taxonomy" id="446660"/>
    <lineage>
        <taxon>Bacteria</taxon>
        <taxon>Bacillati</taxon>
        <taxon>Actinomycetota</taxon>
        <taxon>Coriobacteriia</taxon>
        <taxon>Eggerthellales</taxon>
        <taxon>Eggerthellaceae</taxon>
        <taxon>Adlercreutzia</taxon>
    </lineage>
</organism>
<dbReference type="EMBL" id="VJNE01000001">
    <property type="protein sequence ID" value="MZG27099.1"/>
    <property type="molecule type" value="Genomic_DNA"/>
</dbReference>
<dbReference type="PANTHER" id="PTHR23517">
    <property type="entry name" value="RESISTANCE PROTEIN MDTM, PUTATIVE-RELATED-RELATED"/>
    <property type="match status" value="1"/>
</dbReference>
<name>A0A6L8Q1C9_9ACTN</name>
<evidence type="ECO:0000256" key="5">
    <source>
        <dbReference type="ARBA" id="ARBA00022989"/>
    </source>
</evidence>
<dbReference type="SUPFAM" id="SSF103473">
    <property type="entry name" value="MFS general substrate transporter"/>
    <property type="match status" value="1"/>
</dbReference>
<dbReference type="AlphaFoldDB" id="A0A6L8Q1C9"/>
<gene>
    <name evidence="9" type="ORF">FM068_00580</name>
</gene>
<reference evidence="9 10" key="1">
    <citation type="submission" date="2019-07" db="EMBL/GenBank/DDBJ databases">
        <title>Draft genome sequence of Adlercreutzia equolifaciens IPLA 37004, a human intestinal strain that does not produces equol from daidzein.</title>
        <authorList>
            <person name="Vazquez L."/>
            <person name="Florez A.B."/>
            <person name="Mayo B."/>
        </authorList>
    </citation>
    <scope>NUCLEOTIDE SEQUENCE [LARGE SCALE GENOMIC DNA]</scope>
    <source>
        <strain evidence="9 10">IPLA 37004</strain>
    </source>
</reference>
<keyword evidence="4 7" id="KW-0812">Transmembrane</keyword>
<dbReference type="GO" id="GO:0005886">
    <property type="term" value="C:plasma membrane"/>
    <property type="evidence" value="ECO:0007669"/>
    <property type="project" value="UniProtKB-SubCell"/>
</dbReference>
<dbReference type="InterPro" id="IPR011701">
    <property type="entry name" value="MFS"/>
</dbReference>
<comment type="subcellular location">
    <subcellularLocation>
        <location evidence="1">Cell membrane</location>
        <topology evidence="1">Multi-pass membrane protein</topology>
    </subcellularLocation>
</comment>
<feature type="transmembrane region" description="Helical" evidence="7">
    <location>
        <begin position="392"/>
        <end position="415"/>
    </location>
</feature>
<feature type="transmembrane region" description="Helical" evidence="7">
    <location>
        <begin position="182"/>
        <end position="205"/>
    </location>
</feature>
<feature type="transmembrane region" description="Helical" evidence="7">
    <location>
        <begin position="21"/>
        <end position="41"/>
    </location>
</feature>
<accession>A0A6L8Q1C9</accession>
<dbReference type="Proteomes" id="UP000472380">
    <property type="component" value="Unassembled WGS sequence"/>
</dbReference>
<keyword evidence="3" id="KW-1003">Cell membrane</keyword>
<dbReference type="InterPro" id="IPR036259">
    <property type="entry name" value="MFS_trans_sf"/>
</dbReference>
<evidence type="ECO:0000256" key="3">
    <source>
        <dbReference type="ARBA" id="ARBA00022475"/>
    </source>
</evidence>
<evidence type="ECO:0000256" key="4">
    <source>
        <dbReference type="ARBA" id="ARBA00022692"/>
    </source>
</evidence>